<dbReference type="InterPro" id="IPR002909">
    <property type="entry name" value="IPT_dom"/>
</dbReference>
<dbReference type="Gene3D" id="2.60.40.10">
    <property type="entry name" value="Immunoglobulins"/>
    <property type="match status" value="7"/>
</dbReference>
<dbReference type="PANTHER" id="PTHR46580">
    <property type="entry name" value="SENSOR KINASE-RELATED"/>
    <property type="match status" value="1"/>
</dbReference>
<evidence type="ECO:0000259" key="5">
    <source>
        <dbReference type="SMART" id="SM00429"/>
    </source>
</evidence>
<evidence type="ECO:0000256" key="1">
    <source>
        <dbReference type="ARBA" id="ARBA00022729"/>
    </source>
</evidence>
<dbReference type="SMART" id="SM00191">
    <property type="entry name" value="Int_alpha"/>
    <property type="match status" value="9"/>
</dbReference>
<dbReference type="InterPro" id="IPR014756">
    <property type="entry name" value="Ig_E-set"/>
</dbReference>
<keyword evidence="7" id="KW-1185">Reference proteome</keyword>
<sequence length="3371" mass="355661">MKRILLILLTSIFIGKSFGQAPVITSFSPTSGNIGAVVTIAGSNFNPSGTDNAVLFGGVKAEVLTASATQLTVKVPAGAVYNPISVVNITNKLSGYSSASFSVTSAVPVPIGQNVDFDPEVYLHFNGYGYYNYGRTAVADFDGDGKSDVLVSGGDEYGLAIYHRKAAGVSKESFTKISFFKDHYLVSVTDINGDGRPDIITSNRNSKIAVLINSSIPGTINSASFTSIVLNIPASIIFHVADVDVDGRPDFVTSNGQNTISIWRNKSVMGNILPGSFDDKVDVQINKNTEGQNMLVSISDLNSDGKPDIVVSNYNRKTTFYRNVSSQGLINTSSFTPAVELMPTYFPSSQTLADINGDGKPELLTTYYRDGTYKFSIFQNTSVDANAISFGPNIGYSDGAGVTSIAAKDMDGDGKPELICESLVTVNEKRQIYILRNEVVGGTITTSSFLKRQTNYINPSSVGISFCDIDGDGYTDMVTGQKSIAINRNNPMALPIIKSLTPYSTNSIGLKLGIDGENFSAERANNEVRFGTIKAPVVTSTRKNITVTIPSGASYEYITVLNKDKNLTVSSAAPFAPKYASNYEINEFDFVENFNLPSGNTPVATAIGDLNGDNKPDLVVVNKNDNNVYAYTNVTVKPGLTEASFSTVMKYATGDGPVSVVIKDINNDGKPEIITVNGTANTVSVLHNLSPGSGAFATSFSPKVDFATGLNPVKLIPVDVTVDGKPDLAVVNSGDNTFSILRNTSNIVNITATSFADKADFASGKSPSSIIASDVNHDGKVDVIVTNSGDNTFSVHLNNVAQGTDIKPSFIEKFVADAGLNPSDIAVGAYAGGQSPYYVVTNKGNNTVTVFDMSVVNNVIQVENKLEYVTGNAPVEVKLGDIDGDGTLDIATLNATAKTISVFKGKPGYLSLSYPSRIDLPLSATAGLNVCDLDNDYKPDMIVIKNMNENAITVVRNNRIQQPVFISSFSPQAAIAGTEITINGEGFNDVKDYNAVYFGTVKAEVIQSSKSKLIVKVPLGAAHGPISVSNTTKNRVSVSNQPFSPTFINRGNITPLEFEKKFELMQVGYGVATNVGDFNGDGKIDIVADSHFFRNVAEKGNLCIASFVKKGIAINSSNMAMDINGDGMLDLVQLSNGNLTYNLNTSTPGAEVPSFTEMKSSVRALKLVDIDNDGKIDAVSINDKNEIVVSRNVSASATEVEFSNPIVVATVGQLAVLDVTDIDGDNKTDIVVAYTNSGTITVFRNISEVGSVPALASKISFDTRLPGTRAIYFNDLDNDGKSELIVMHSGSKKFTVFRNIYGSSTAGYFLPGVSFNLDNTSPYEYVSTLHFNDMNGDGKTDIISSVYAYYGTSLDTIRGITIYKNNITGNIININSFAKQTKLNAGLLKNDLKIADFDADGRPDILLGDSRGLGVIQNNPFMAPVIKNVSPKAGNVGADVIITGKGFSSAASKNIVRFGAVKAEVTGVTDTTLRVVVPIGGTFEPITVLNAEKGRVASSSSEFISGVLTDWFLDKNSFSTKITAPTGNQPGGSAISDLDGDGKPDIVVVNRASNTVSIFQNTYKGGTRTDLKTGINPSGVGVADLDNDGKPDIVVANEGSNTISVFRNTSTGPAITSSSFAAKIDFTTGEKPVALVLADIDRDGKIDILSANAGAAGFSVIHNAIDEPGSISANSFKPKVDFFTGGNPATIAVADIDGDNAPDVITGNSNSNNLSILRNKALKGAINDKTFASRVDFNSSGSIVHIATADINGDGKPDILAATKAQNTFSYYQSNAVKDTVTSYTFNGYNIYNLKAQPSCIGVSDFNGDGKPDVIVMNSTNDSLSVYNNYNNYISAPAIYFAGKSPVSAVFGDVTGDGKPDIVSVSGESNSVSVLENGLVNSAPVITAVAPSSGAPGTVVTISGKNFDEILQNNVVYFGATRATVLSGFPGLLKVSVPDGATYQPISITNKYKGLSAYASTAFNTTYLSKAPLVDSKFDIATGRNPVGVVFSDVNSDGKPDILVSSGAENSIYIYQNNITGKGAFKSGSFGPPVKVNTGTAPASMALADFDGNGVTDMVVANYNNSSISVYTRATEGSLFSGRVDYTVGKNPSSVVVTDLNSDGKPDIVVSNSGSSSLTVLRNIVSKGKLSFVTATVQTGTNPSSVAVADINADGKPDILSANFAGNSVSVIQNRTAAASQVLSFAGKIDLPAGKNPQSIAVGDVNGDGKPDIVTANKGSGNVSVITNKHASGNITSGAFNTKRDFATSGSPIFVTLNDFSGDGKVDVLVANSASQNISVLINTVSGESVTFKKSDIPVGNGPQSLMAGDLDDDGKPDVAVANFGSNTISLIHNAATMHPAPVISSFTPQSGAVDELITINGSNFNTQADKNQIVFGAVSVIPQSATTSKLTVKVPSGATQQLFGVLDLSTGLAGKSTAPFIIKHKGKSILSQIDFKRVVYTSQWNNYSDSKVADLDGDGKSDIIAIDYSNIHIQRNTTTDSAGINFVQTYFQAGSYGLRSIMIEDMDGDGKPDLLFLSNNGTQLSVMRNIADSGGITQYSFDPRVDFQLPGEATELSIGDVDADGKPDVGISYRVNYSNEIFSVYRNISVPGSFHTGSLEKGVETITGSTNMRLVGDMDTDKKPDVIGFNPDYANRGVMMYKNAMDKQITSNGFELSAQQAMTNPNRFALADIDGDGRNDLVTLTGNNTLSVFRNNNTGTANLNYDAAVQIPLTMSWSGISFGDINGDAKTDIILSGYYNSGVGFILNVNTAGAVQSNKFLPMVHYTNVVSSGVGVSVADLDNDGKPDIVTDAGSILRNDPDFDLPAITFVTPLSGKAGTTVTISGTNFNTTPSANIVYFGSVPAKVLSSTSNLLTVKAPPGATYRPVSVQNLSKGLAAYYQRYFNLTFDSDQLNFKPRATVATSGKPYAMCIFDADVDSKPDMIVASPGANKILVFHNKAVSGEIAASSFSKAIEITAAGGPVAIAAGDLDGDGKPELVVANSTDKTIGVYGNSSSPGSIDNTSFSHKFNIPLLNSPLDIKLADFDGDGKLDIYFNDQSNGYYASSVYLNRFTGALAANSFIRSSISTYGSRQANWIADLNVDGKPDFVTIDNSGRLYVIQNNFVNGAYYNQANGNAFNAGVEPQSISAGDLDGDGKPELIVANKGSNTVSVLRNTVYSNNINYEAFAAKVDISTLANPKQVSVGDVNGDGKPDIVVTFFGTSKIMVYYNAATRGNITSGSFTQKKELDGGNDADNINIGDIDGDGRADLAVTNLESHTISIIQNLNTGNLTPSSVTPEQPVSELAKELTIYPNPATAYSNVQYNLPSQSDVEVEVFDKNGKQVRAYQVKSQGAGINRVKINTDGLATGIYLINVKALDFNKTGKLIIQ</sequence>
<feature type="domain" description="IPT/TIG" evidence="5">
    <location>
        <begin position="1883"/>
        <end position="1968"/>
    </location>
</feature>
<dbReference type="NCBIfam" id="TIGR04183">
    <property type="entry name" value="Por_Secre_tail"/>
    <property type="match status" value="1"/>
</dbReference>
<reference evidence="6 7" key="1">
    <citation type="submission" date="2018-05" db="EMBL/GenBank/DDBJ databases">
        <title>Mucilaginibacter hurinus sp. nov., isolated from briquette warehouse soil.</title>
        <authorList>
            <person name="Choi L."/>
        </authorList>
    </citation>
    <scope>NUCLEOTIDE SEQUENCE [LARGE SCALE GENOMIC DNA]</scope>
    <source>
        <strain evidence="6 7">ZR32</strain>
    </source>
</reference>
<feature type="domain" description="IPT/TIG" evidence="5">
    <location>
        <begin position="21"/>
        <end position="104"/>
    </location>
</feature>
<evidence type="ECO:0000313" key="6">
    <source>
        <dbReference type="EMBL" id="RCH55293.1"/>
    </source>
</evidence>
<dbReference type="SMART" id="SM00429">
    <property type="entry name" value="IPT"/>
    <property type="match status" value="5"/>
</dbReference>
<comment type="caution">
    <text evidence="6">The sequence shown here is derived from an EMBL/GenBank/DDBJ whole genome shotgun (WGS) entry which is preliminary data.</text>
</comment>
<dbReference type="Pfam" id="PF13517">
    <property type="entry name" value="FG-GAP_3"/>
    <property type="match status" value="16"/>
</dbReference>
<dbReference type="InterPro" id="IPR026444">
    <property type="entry name" value="Secre_tail"/>
</dbReference>
<dbReference type="Gene3D" id="2.30.30.100">
    <property type="match status" value="1"/>
</dbReference>
<keyword evidence="3" id="KW-0325">Glycoprotein</keyword>
<proteinExistence type="predicted"/>
<dbReference type="CDD" id="cd00102">
    <property type="entry name" value="IPT"/>
    <property type="match status" value="1"/>
</dbReference>
<dbReference type="PANTHER" id="PTHR46580:SF4">
    <property type="entry name" value="ATP_GTP-BINDING PROTEIN"/>
    <property type="match status" value="1"/>
</dbReference>
<dbReference type="OrthoDB" id="1110382at2"/>
<dbReference type="SUPFAM" id="SSF81296">
    <property type="entry name" value="E set domains"/>
    <property type="match status" value="5"/>
</dbReference>
<evidence type="ECO:0000256" key="2">
    <source>
        <dbReference type="ARBA" id="ARBA00022737"/>
    </source>
</evidence>
<name>A0A367GRF6_9SPHI</name>
<feature type="domain" description="IPT/TIG" evidence="5">
    <location>
        <begin position="2806"/>
        <end position="2891"/>
    </location>
</feature>
<dbReference type="InterPro" id="IPR013517">
    <property type="entry name" value="FG-GAP"/>
</dbReference>
<keyword evidence="1 4" id="KW-0732">Signal</keyword>
<dbReference type="Pfam" id="PF18962">
    <property type="entry name" value="Por_Secre_tail"/>
    <property type="match status" value="1"/>
</dbReference>
<dbReference type="Gene3D" id="2.130.10.130">
    <property type="entry name" value="Integrin alpha, N-terminal"/>
    <property type="match status" value="11"/>
</dbReference>
<protein>
    <recommendedName>
        <fullName evidence="5">IPT/TIG domain-containing protein</fullName>
    </recommendedName>
</protein>
<dbReference type="InterPro" id="IPR013519">
    <property type="entry name" value="Int_alpha_beta-p"/>
</dbReference>
<dbReference type="InterPro" id="IPR013783">
    <property type="entry name" value="Ig-like_fold"/>
</dbReference>
<gene>
    <name evidence="6" type="ORF">DJ568_08910</name>
</gene>
<dbReference type="Pfam" id="PF01839">
    <property type="entry name" value="FG-GAP"/>
    <property type="match status" value="1"/>
</dbReference>
<dbReference type="SUPFAM" id="SSF69318">
    <property type="entry name" value="Integrin alpha N-terminal domain"/>
    <property type="match status" value="9"/>
</dbReference>
<dbReference type="EMBL" id="QGDC01000004">
    <property type="protein sequence ID" value="RCH55293.1"/>
    <property type="molecule type" value="Genomic_DNA"/>
</dbReference>
<dbReference type="RefSeq" id="WP_114004915.1">
    <property type="nucleotide sequence ID" value="NZ_QGDC01000004.1"/>
</dbReference>
<feature type="domain" description="IPT/TIG" evidence="5">
    <location>
        <begin position="962"/>
        <end position="1046"/>
    </location>
</feature>
<dbReference type="InterPro" id="IPR028994">
    <property type="entry name" value="Integrin_alpha_N"/>
</dbReference>
<dbReference type="Pfam" id="PF01833">
    <property type="entry name" value="TIG"/>
    <property type="match status" value="7"/>
</dbReference>
<dbReference type="CDD" id="cd00603">
    <property type="entry name" value="IPT_PCSR"/>
    <property type="match status" value="1"/>
</dbReference>
<feature type="domain" description="IPT/TIG" evidence="5">
    <location>
        <begin position="2341"/>
        <end position="2424"/>
    </location>
</feature>
<feature type="chain" id="PRO_5016611450" description="IPT/TIG domain-containing protein" evidence="4">
    <location>
        <begin position="22"/>
        <end position="3371"/>
    </location>
</feature>
<accession>A0A367GRF6</accession>
<feature type="signal peptide" evidence="4">
    <location>
        <begin position="1"/>
        <end position="21"/>
    </location>
</feature>
<organism evidence="6 7">
    <name type="scientific">Mucilaginibacter hurinus</name>
    <dbReference type="NCBI Taxonomy" id="2201324"/>
    <lineage>
        <taxon>Bacteria</taxon>
        <taxon>Pseudomonadati</taxon>
        <taxon>Bacteroidota</taxon>
        <taxon>Sphingobacteriia</taxon>
        <taxon>Sphingobacteriales</taxon>
        <taxon>Sphingobacteriaceae</taxon>
        <taxon>Mucilaginibacter</taxon>
    </lineage>
</organism>
<evidence type="ECO:0000313" key="7">
    <source>
        <dbReference type="Proteomes" id="UP000253209"/>
    </source>
</evidence>
<keyword evidence="2" id="KW-0677">Repeat</keyword>
<evidence type="ECO:0000256" key="4">
    <source>
        <dbReference type="SAM" id="SignalP"/>
    </source>
</evidence>
<dbReference type="Proteomes" id="UP000253209">
    <property type="component" value="Unassembled WGS sequence"/>
</dbReference>
<evidence type="ECO:0000256" key="3">
    <source>
        <dbReference type="ARBA" id="ARBA00023180"/>
    </source>
</evidence>